<dbReference type="GO" id="GO:0016459">
    <property type="term" value="C:myosin complex"/>
    <property type="evidence" value="ECO:0007669"/>
    <property type="project" value="UniProtKB-KW"/>
</dbReference>
<organism evidence="14 15">
    <name type="scientific">Verticillium longisporum</name>
    <name type="common">Verticillium dahliae var. longisporum</name>
    <dbReference type="NCBI Taxonomy" id="100787"/>
    <lineage>
        <taxon>Eukaryota</taxon>
        <taxon>Fungi</taxon>
        <taxon>Dikarya</taxon>
        <taxon>Ascomycota</taxon>
        <taxon>Pezizomycotina</taxon>
        <taxon>Sordariomycetes</taxon>
        <taxon>Hypocreomycetidae</taxon>
        <taxon>Glomerellales</taxon>
        <taxon>Plectosphaerellaceae</taxon>
        <taxon>Verticillium</taxon>
    </lineage>
</organism>
<feature type="region of interest" description="Disordered" evidence="11">
    <location>
        <begin position="2468"/>
        <end position="2511"/>
    </location>
</feature>
<dbReference type="GO" id="GO:1902404">
    <property type="term" value="P:mitotic actomyosin contractile ring contraction"/>
    <property type="evidence" value="ECO:0007669"/>
    <property type="project" value="UniProtKB-ARBA"/>
</dbReference>
<evidence type="ECO:0000256" key="7">
    <source>
        <dbReference type="ARBA" id="ARBA00023203"/>
    </source>
</evidence>
<dbReference type="InterPro" id="IPR027417">
    <property type="entry name" value="P-loop_NTPase"/>
</dbReference>
<feature type="domain" description="Myosin N-terminal SH3-like" evidence="13">
    <location>
        <begin position="113"/>
        <end position="163"/>
    </location>
</feature>
<feature type="coiled-coil region" evidence="10">
    <location>
        <begin position="1370"/>
        <end position="1432"/>
    </location>
</feature>
<feature type="coiled-coil region" evidence="10">
    <location>
        <begin position="2652"/>
        <end position="2679"/>
    </location>
</feature>
<dbReference type="Gene3D" id="3.40.850.10">
    <property type="entry name" value="Kinesin motor domain"/>
    <property type="match status" value="1"/>
</dbReference>
<feature type="compositionally biased region" description="Low complexity" evidence="11">
    <location>
        <begin position="2267"/>
        <end position="2278"/>
    </location>
</feature>
<feature type="compositionally biased region" description="Low complexity" evidence="11">
    <location>
        <begin position="9"/>
        <end position="24"/>
    </location>
</feature>
<dbReference type="PROSITE" id="PS51456">
    <property type="entry name" value="MYOSIN_MOTOR"/>
    <property type="match status" value="1"/>
</dbReference>
<keyword evidence="2 9" id="KW-0547">Nucleotide-binding</keyword>
<dbReference type="SUPFAM" id="SSF90257">
    <property type="entry name" value="Myosin rod fragments"/>
    <property type="match status" value="3"/>
</dbReference>
<feature type="region of interest" description="Disordered" evidence="11">
    <location>
        <begin position="1730"/>
        <end position="1753"/>
    </location>
</feature>
<dbReference type="InterPro" id="IPR001609">
    <property type="entry name" value="Myosin_head_motor_dom-like"/>
</dbReference>
<dbReference type="GO" id="GO:0051015">
    <property type="term" value="F:actin filament binding"/>
    <property type="evidence" value="ECO:0007669"/>
    <property type="project" value="InterPro"/>
</dbReference>
<dbReference type="Pfam" id="PF02736">
    <property type="entry name" value="Myosin_N"/>
    <property type="match status" value="1"/>
</dbReference>
<dbReference type="PROSITE" id="PS51844">
    <property type="entry name" value="SH3_LIKE"/>
    <property type="match status" value="1"/>
</dbReference>
<keyword evidence="7 9" id="KW-0009">Actin-binding</keyword>
<dbReference type="InterPro" id="IPR004009">
    <property type="entry name" value="SH3_Myosin"/>
</dbReference>
<dbReference type="PANTHER" id="PTHR13140:SF857">
    <property type="entry name" value="MYOSIN-11"/>
    <property type="match status" value="1"/>
</dbReference>
<evidence type="ECO:0000256" key="11">
    <source>
        <dbReference type="SAM" id="MobiDB-lite"/>
    </source>
</evidence>
<evidence type="ECO:0000256" key="9">
    <source>
        <dbReference type="PROSITE-ProRule" id="PRU00782"/>
    </source>
</evidence>
<dbReference type="CDD" id="cd01377">
    <property type="entry name" value="MYSc_class_II"/>
    <property type="match status" value="1"/>
</dbReference>
<feature type="coiled-coil region" evidence="10">
    <location>
        <begin position="1462"/>
        <end position="1524"/>
    </location>
</feature>
<dbReference type="Gene3D" id="1.20.120.720">
    <property type="entry name" value="Myosin VI head, motor domain, U50 subdomain"/>
    <property type="match status" value="1"/>
</dbReference>
<dbReference type="Gene3D" id="4.10.270.10">
    <property type="entry name" value="Myosin, subunit A"/>
    <property type="match status" value="1"/>
</dbReference>
<feature type="region of interest" description="Disordered" evidence="11">
    <location>
        <begin position="2549"/>
        <end position="2572"/>
    </location>
</feature>
<dbReference type="FunFam" id="3.40.850.10:FF:000101">
    <property type="entry name" value="Slow myosin heavy chain 2"/>
    <property type="match status" value="1"/>
</dbReference>
<evidence type="ECO:0000256" key="5">
    <source>
        <dbReference type="ARBA" id="ARBA00023123"/>
    </source>
</evidence>
<evidence type="ECO:0000313" key="14">
    <source>
        <dbReference type="EMBL" id="CRK33477.1"/>
    </source>
</evidence>
<feature type="domain" description="Myosin motor" evidence="12">
    <location>
        <begin position="167"/>
        <end position="859"/>
    </location>
</feature>
<comment type="subunit">
    <text evidence="8">Binds to cdc4 and rlc1.</text>
</comment>
<keyword evidence="3 9" id="KW-0067">ATP-binding</keyword>
<dbReference type="SUPFAM" id="SSF52540">
    <property type="entry name" value="P-loop containing nucleoside triphosphate hydrolases"/>
    <property type="match status" value="1"/>
</dbReference>
<feature type="coiled-coil region" evidence="10">
    <location>
        <begin position="2743"/>
        <end position="2869"/>
    </location>
</feature>
<feature type="coiled-coil region" evidence="10">
    <location>
        <begin position="1833"/>
        <end position="1860"/>
    </location>
</feature>
<dbReference type="SMART" id="SM00242">
    <property type="entry name" value="MYSc"/>
    <property type="match status" value="1"/>
</dbReference>
<evidence type="ECO:0000256" key="6">
    <source>
        <dbReference type="ARBA" id="ARBA00023175"/>
    </source>
</evidence>
<keyword evidence="5 9" id="KW-0518">Myosin</keyword>
<evidence type="ECO:0000256" key="8">
    <source>
        <dbReference type="ARBA" id="ARBA00064372"/>
    </source>
</evidence>
<dbReference type="Gene3D" id="1.20.5.340">
    <property type="match status" value="2"/>
</dbReference>
<dbReference type="Pfam" id="PF00063">
    <property type="entry name" value="Myosin_head"/>
    <property type="match status" value="1"/>
</dbReference>
<keyword evidence="15" id="KW-1185">Reference proteome</keyword>
<feature type="region of interest" description="Disordered" evidence="11">
    <location>
        <begin position="1"/>
        <end position="87"/>
    </location>
</feature>
<feature type="compositionally biased region" description="Basic and acidic residues" evidence="11">
    <location>
        <begin position="2253"/>
        <end position="2265"/>
    </location>
</feature>
<feature type="coiled-coil region" evidence="10">
    <location>
        <begin position="1924"/>
        <end position="2050"/>
    </location>
</feature>
<gene>
    <name evidence="14" type="ORF">BN1708_001155</name>
</gene>
<feature type="coiled-coil region" evidence="10">
    <location>
        <begin position="1309"/>
        <end position="1346"/>
    </location>
</feature>
<evidence type="ECO:0000256" key="4">
    <source>
        <dbReference type="ARBA" id="ARBA00023054"/>
    </source>
</evidence>
<dbReference type="STRING" id="100787.A0A0G4MGX4"/>
<dbReference type="FunFam" id="1.20.120.720:FF:000001">
    <property type="entry name" value="Myosin heavy chain, muscle"/>
    <property type="match status" value="1"/>
</dbReference>
<feature type="region of interest" description="Actin-binding" evidence="9">
    <location>
        <begin position="738"/>
        <end position="760"/>
    </location>
</feature>
<dbReference type="Gene3D" id="1.10.10.820">
    <property type="match status" value="1"/>
</dbReference>
<reference evidence="14 15" key="1">
    <citation type="submission" date="2015-05" db="EMBL/GenBank/DDBJ databases">
        <authorList>
            <person name="Wang D.B."/>
            <person name="Wang M."/>
        </authorList>
    </citation>
    <scope>NUCLEOTIDE SEQUENCE [LARGE SCALE GENOMIC DNA]</scope>
    <source>
        <strain evidence="14">VL1</strain>
    </source>
</reference>
<dbReference type="Pfam" id="PF24319">
    <property type="entry name" value="DUF7491"/>
    <property type="match status" value="1"/>
</dbReference>
<feature type="binding site" evidence="9">
    <location>
        <begin position="260"/>
        <end position="267"/>
    </location>
    <ligand>
        <name>ATP</name>
        <dbReference type="ChEBI" id="CHEBI:30616"/>
    </ligand>
</feature>
<dbReference type="GO" id="GO:1903475">
    <property type="term" value="P:mitotic actomyosin contractile ring assembly"/>
    <property type="evidence" value="ECO:0007669"/>
    <property type="project" value="UniProtKB-ARBA"/>
</dbReference>
<feature type="coiled-coil region" evidence="10">
    <location>
        <begin position="937"/>
        <end position="1262"/>
    </location>
</feature>
<dbReference type="FunFam" id="1.10.10.820:FF:000001">
    <property type="entry name" value="Myosin heavy chain"/>
    <property type="match status" value="1"/>
</dbReference>
<dbReference type="PROSITE" id="PS50096">
    <property type="entry name" value="IQ"/>
    <property type="match status" value="1"/>
</dbReference>
<keyword evidence="4 10" id="KW-0175">Coiled coil</keyword>
<evidence type="ECO:0000256" key="3">
    <source>
        <dbReference type="ARBA" id="ARBA00022840"/>
    </source>
</evidence>
<dbReference type="GO" id="GO:0016020">
    <property type="term" value="C:membrane"/>
    <property type="evidence" value="ECO:0007669"/>
    <property type="project" value="TreeGrafter"/>
</dbReference>
<feature type="coiled-coil region" evidence="10">
    <location>
        <begin position="1553"/>
        <end position="1580"/>
    </location>
</feature>
<dbReference type="Gene3D" id="3.30.70.1590">
    <property type="match status" value="1"/>
</dbReference>
<dbReference type="GO" id="GO:0007015">
    <property type="term" value="P:actin filament organization"/>
    <property type="evidence" value="ECO:0007669"/>
    <property type="project" value="TreeGrafter"/>
</dbReference>
<dbReference type="InterPro" id="IPR008989">
    <property type="entry name" value="Myosin_S1_N"/>
</dbReference>
<dbReference type="Gene3D" id="2.30.30.360">
    <property type="entry name" value="Myosin S1 fragment, N-terminal"/>
    <property type="match status" value="1"/>
</dbReference>
<dbReference type="PANTHER" id="PTHR13140">
    <property type="entry name" value="MYOSIN"/>
    <property type="match status" value="1"/>
</dbReference>
<name>A0A0G4MGX4_VERLO</name>
<dbReference type="Proteomes" id="UP000044602">
    <property type="component" value="Unassembled WGS sequence"/>
</dbReference>
<evidence type="ECO:0000259" key="12">
    <source>
        <dbReference type="PROSITE" id="PS51456"/>
    </source>
</evidence>
<dbReference type="GO" id="GO:0005524">
    <property type="term" value="F:ATP binding"/>
    <property type="evidence" value="ECO:0007669"/>
    <property type="project" value="UniProtKB-UniRule"/>
</dbReference>
<evidence type="ECO:0000259" key="13">
    <source>
        <dbReference type="PROSITE" id="PS51844"/>
    </source>
</evidence>
<sequence length="3219" mass="366913">MSIRNNPFARMASASASPSPGPGDSRPKSTLFSSPSPLSNVSTPTGHARTQSHTSFNPPLASAGGSHRHSRSDSRNGTHLSNTFAPSFIKTEEMQRGTGADAVKGIEGENDFSGKRYVWLKDPQTAFVKGCVVEELGKNTLLVQCDDGTQREVDADSVDKVNPAKFDKANDMAELTHLNEASVVHNLQMRYQADLIYTYSGLFLVTVNPYCPLPIYTNEYISMYKGRSREDTKPHIYAMADQAFRNLVDEGENQSILVTGESGAGKTENTKKVIQYLAAVAHSESPVKARSQQSNLSQQILRANPILEAFGNAQTVRNNNSSRFGKFIRIEFNRNGSIAGAFIDWYLLEKSRVVGINSHERNYHIFYQLLKGSDRAMKQDFLLDGLDVEDFAYTRNGHDTITGVSDRAEWESLIEAFDVMNFSDKDQSAILRTIAAILHLGNISVVKESRAADQARLAPDAKEQAAKVCKLLGVPLEPFLKGLLHPRVKAGREWVEKVQTPEQVRLSLDALAKGIYERGFGDLVTRINQQLDRTGMGLDDSHFIGVLDIAGFEIFDDNSFEQLCINYTNEKLQQFFNHHMFVLEQEEYAREQIEWQFIDFGRDLQPTIDLIEVSNPIGIFSCLDEDCVMPKATDKSFTEKLNSLWDKKSNKYRSSRLGQGFVLTHYAAEVEYSTQGWLEKNKDPLNDNITRLLSESTDKHVANLFADCADTDNDATGGRSRVKRGLFRTVAQRHKEQLHNLMTQLHSTHPHFVRCILPNHKKKPKQFNGPLVLDQLRCNGVLEGIRIARTGFPNRLPFAEFRQRYEVLCRDMPHGYLEGQAAAALMLDKLSLDKTLYRVGLTKVFFRAGVLAELEEQRDALITDIMARFQSVARGYIQRRIAFKRLFRTEATRIVQRNFHVYLDLVDSPWWQLLVKMKPLLGATRSSTEVKKKDAMIRQLHDKIQQEASDRQRLEDERRNVHAEMLRVQKTLESERALALDKEEIFKRLQLREAELEEKLAGAIDDQERLEDQLDDLLAAKKLAEQDVEKYRSQLEQAASLIARLEDEKAHLSRRTIELEASIEETSHKQSERSEQEAALEDEIKMLQSQLALKDRKARDLEGKLLQVDQDLGVKLMSTEKDLQSAKSKESQLLHENRNIQQQLSQLSKTSTDYEDLVRKKESELTFIRSENKKYELERRSFEEQKKAMAADKEKISSRLHDVQAEITAMKTQKLQLEREAEDAKKLLEARLSEDAQADENRQVLESQIKDLKDQLYAVQVELSRERQSRDDVLLLSDHKYNALKEEFDGLNESKIIIEKELYVQQDTLRRTMEARATAESERDEARQEIRRLRVAKTQAEEARIQAEVAGERAVSRVAREREESLRGDLTAAQERLTWFEEECAKLNHQVEDLNKLILSSGEFGLKNDQAKERLERELTTVRSRLTASENDNRALLNKLQQKGLEIARSTSRASDASRGQVLSLQREKARIEEQNVKLNKQLGDAQLKIAGLEKKAEKLQLNVEDLNHEVARETKQSRNAEKATSTSAAQLAEVNRALDSEKQLRGQAQSTVRTLQSTLDSREKELEELRTQMLQILKTVEPDAMPPMQDDSTQDRNIARNFDLVRKVEDLQQNLRVQATARANAESQLADLRAARSESPMRPKLEEIHPNEAPFTGSPTQRRSKAHARKISNTSTPTRRHAPIDNEGFDSARSDRTADLLSFNNRMDLKTEVEELQNQLQLAHMQNRHLQSQVDRSTPVPETYSDESPSMRRMQKLEQANSRLHGMLDDSTAKVSALEKSIRSGELSLRDIQTRSHEEILDVLNSQEDSRRSLLHSHKNAVSELTEVKTYFEKMRHERARLEVELRDSKSDLQEMTMAREQEAASRSQLLEEFSDLQIRLDTETSKLADLSSSLNLYKGRSDEYFSKLEQAEIAVLKASRAEQFAKAQAREAEETCAEAMAERKKMDGIIEDLQRQSQRLEEKVEDVSTDLDAAMQAKKRLQHELEDYRNQRANEIEDKESSLEQTRKKYQAEFATLTKELDLAREEKLFKQAEITRLREELDDLRSKWDDEVLNSSTWSKEKARLESTLADVVSSRDEAVNAHGEAQSKVVSLLSQVRTLRTSVDDVTSERDLLIREKRSLEARFAEAKAGLEDLAKGDSPSLRDAANADKEILDLKSSLAQKEDITAAAIEKMRRAESLAAEMQKEAMVERETSAQLQKAKAALEKSLNEVQIKVVDLETKGYSSASNDIKFLHKRIQELESQLEDQETERSKSQRSKGLEIARSTSRASDASRGQVLSLQREKTRVEEQNVKLNKQLGDAQLKIAGLEKKAEKLQLNVEDLNHEVARETKQSRNAEKATSTSAAQLAEVNRALDSEKQLRGQAQSTVRTLQSTLDSREKELEELRTQMLQILKTVEPDAMPPMQDDSTQDRNIARNFDLVRKVEDLQQNLRVQATARANAESQLADLRATRSESPMRPKLEEIHPNEAPFTGSPTQRRSKVHTRKISNTSTPTRRHAPIDNEGLDSARSDRTADLLSFNNRMDLKTEVEELQNQLQLAHMQNRHLQSQVDRSTPVPETYSDESPSMRRMQKLEQANSRLHGMLDDSTAKVSALERSIRSGELSLRDIQTRSHEEILDVLNSQEDSRRSLLHSHKSAVSELTEVKTYFEKMRHERARLEVELRDSKSDLQEMTMAREQEAASRSQLLEEFSDLQIRLDTETSKLADLSSSLNLYKGRSDEYFSKLEQAEIAVLKASRAEQFAKAQAREAEETCAEAMAERKKMDGIIEDLQRQSQRLEEKVEDVSTDLDAAMQAKRRLQHELEDYRNQRANEIEDKESSLEQTRKKYQAEFATLTKELDLAREEKLFKQAEITRLREELDDLRSKWDDEVLNSSTWSKEKARLESTLADVVSSRDEAVNAHGEAQSKVVSLLSQVRTLRTSVDDVTSERDLLIREKRSLEARFAEAKAGLEDLAKGDSPSLRDAANADKEILDLKSSLAQKEDITAAAIEKMRRAESLAAEMQKEAMVERETSAQLQKAKAALEKSLNEVQIKVVDLETKGYSSASNDIKFLHKRIQELESQLEDQETERSKSQRSVRNVDRIVKDLQSQIDRKDKQNSQLSDDVSRMRDKVDKLLQTIEELQSAESAIELAARRAERELREEKERALRLEREAEGLRSMRMEMGSVMGGSMRTRAPPNMWRTGFGIDDDRNSMIDVPKRKSSISRAPSLTKGFL</sequence>
<dbReference type="InterPro" id="IPR036961">
    <property type="entry name" value="Kinesin_motor_dom_sf"/>
</dbReference>
<dbReference type="GO" id="GO:0000146">
    <property type="term" value="F:microfilament motor activity"/>
    <property type="evidence" value="ECO:0007669"/>
    <property type="project" value="TreeGrafter"/>
</dbReference>
<dbReference type="FunFam" id="1.20.58.530:FF:000001">
    <property type="entry name" value="Myosin heavy chain"/>
    <property type="match status" value="1"/>
</dbReference>
<accession>A0A0G4MGX4</accession>
<protein>
    <submittedName>
        <fullName evidence="14">Uncharacterized protein</fullName>
    </submittedName>
</protein>
<comment type="similarity">
    <text evidence="1 9">Belongs to the TRAFAC class myosin-kinesin ATPase superfamily. Myosin family.</text>
</comment>
<feature type="compositionally biased region" description="Polar residues" evidence="11">
    <location>
        <begin position="30"/>
        <end position="57"/>
    </location>
</feature>
<dbReference type="PRINTS" id="PR00193">
    <property type="entry name" value="MYOSINHEAVY"/>
</dbReference>
<feature type="region of interest" description="Disordered" evidence="11">
    <location>
        <begin position="1649"/>
        <end position="1692"/>
    </location>
</feature>
<evidence type="ECO:0000256" key="10">
    <source>
        <dbReference type="SAM" id="Coils"/>
    </source>
</evidence>
<feature type="region of interest" description="Disordered" evidence="11">
    <location>
        <begin position="2247"/>
        <end position="2287"/>
    </location>
</feature>
<evidence type="ECO:0000256" key="2">
    <source>
        <dbReference type="ARBA" id="ARBA00022741"/>
    </source>
</evidence>
<feature type="coiled-coil region" evidence="10">
    <location>
        <begin position="2372"/>
        <end position="2399"/>
    </location>
</feature>
<proteinExistence type="inferred from homology"/>
<dbReference type="InterPro" id="IPR055914">
    <property type="entry name" value="DUF7491"/>
</dbReference>
<dbReference type="EMBL" id="CVQH01022527">
    <property type="protein sequence ID" value="CRK33477.1"/>
    <property type="molecule type" value="Genomic_DNA"/>
</dbReference>
<dbReference type="Gene3D" id="1.20.58.530">
    <property type="match status" value="1"/>
</dbReference>
<keyword evidence="6 9" id="KW-0505">Motor protein</keyword>
<feature type="coiled-coil region" evidence="10">
    <location>
        <begin position="2989"/>
        <end position="3164"/>
    </location>
</feature>
<evidence type="ECO:0000313" key="15">
    <source>
        <dbReference type="Proteomes" id="UP000044602"/>
    </source>
</evidence>
<dbReference type="GO" id="GO:0120104">
    <property type="term" value="C:mitotic actomyosin contractile ring, proximal layer"/>
    <property type="evidence" value="ECO:0007669"/>
    <property type="project" value="UniProtKB-ARBA"/>
</dbReference>
<evidence type="ECO:0000256" key="1">
    <source>
        <dbReference type="ARBA" id="ARBA00008314"/>
    </source>
</evidence>